<dbReference type="EMBL" id="JACGDA010000051">
    <property type="protein sequence ID" value="MBA6149810.1"/>
    <property type="molecule type" value="Genomic_DNA"/>
</dbReference>
<name>A0A7W2LZC4_9PSED</name>
<proteinExistence type="predicted"/>
<accession>A0A7W2LZC4</accession>
<dbReference type="InterPro" id="IPR036514">
    <property type="entry name" value="SGNH_hydro_sf"/>
</dbReference>
<dbReference type="AlphaFoldDB" id="A0A7W2LZC4"/>
<evidence type="ECO:0000313" key="1">
    <source>
        <dbReference type="EMBL" id="MBA6149810.1"/>
    </source>
</evidence>
<gene>
    <name evidence="1" type="ORF">H4C15_20240</name>
</gene>
<dbReference type="SUPFAM" id="SSF52266">
    <property type="entry name" value="SGNH hydrolase"/>
    <property type="match status" value="1"/>
</dbReference>
<dbReference type="Gene3D" id="3.40.50.1110">
    <property type="entry name" value="SGNH hydrolase"/>
    <property type="match status" value="1"/>
</dbReference>
<reference evidence="1 2" key="1">
    <citation type="submission" date="2020-07" db="EMBL/GenBank/DDBJ databases">
        <title>Diversity of carbapenemase encoding genes among Pseudomonas putida group clinical isolates in a tertiary Brazilian hospital.</title>
        <authorList>
            <person name="Alberto-Lei F."/>
            <person name="Nodari C.S."/>
            <person name="Streling A.P."/>
            <person name="Paulino J.T."/>
            <person name="Bessa-Neto F.O."/>
            <person name="Cayo R."/>
            <person name="Gales A.C."/>
        </authorList>
    </citation>
    <scope>NUCLEOTIDE SEQUENCE [LARGE SCALE GENOMIC DNA]</scope>
    <source>
        <strain evidence="1 2">11213</strain>
    </source>
</reference>
<organism evidence="1 2">
    <name type="scientific">Pseudomonas juntendi</name>
    <dbReference type="NCBI Taxonomy" id="2666183"/>
    <lineage>
        <taxon>Bacteria</taxon>
        <taxon>Pseudomonadati</taxon>
        <taxon>Pseudomonadota</taxon>
        <taxon>Gammaproteobacteria</taxon>
        <taxon>Pseudomonadales</taxon>
        <taxon>Pseudomonadaceae</taxon>
        <taxon>Pseudomonas</taxon>
    </lineage>
</organism>
<dbReference type="RefSeq" id="WP_182337108.1">
    <property type="nucleotide sequence ID" value="NZ_JACGDA010000051.1"/>
</dbReference>
<sequence>MAETTIQALEGYAALIEQAAQRSQNSSAKQHEYIHGDADMDVETESGLVPSMAKQARLYMESIPDAVAELSAQMANGRIYDTFAAGRAATAINQYFWVTPAGSGLLRVAAFKKISDTDQKFAFSYAEGAELDAVVRKSANDDDLAHTFEDGHGFILGWITAARMLTCKGGVDVGSARLLEGPDGFEVNDVSGFNIARLGMQKSVVSGLHVQNRLIPGIEITDESGFVLARFDSDPPVPTAVSSTPSAPQLGQQQRTQIMHVIGYGQSLSRGINSIPAISTAQPYNNLMVASGTKVRNSESGYNAASFVPLVELTQSSEGETPVTGLCNGLVRRAVADGEIASDWVMLGSSPGRSARSVEQLGPSADPLADFNKLVRHINDCKATADSMGKSYSVWAYTWDQGESNYVGGYTRSPYQYAQLMLSLFDTLTKQVVALTGQSFQPYIFSYQVGGHRFYSVDKNTVALAQWRISKERPDVVLAVPVYAIPTVSGDVHLTNEGSWLLGEYRSRAMYHTMIRRGSKWRPLEPVSVDWKADHIDIRFNVPKGPLVLDTALCTMVPNYGFDVRENDVVVDIVSGVSVVADDTIRISLTRAASLDAVVSYARGRNGDLVGSGPLQGARGNLRDSHGLYDTAISPLGNTFALHNPCVMFQYDRRTGF</sequence>
<dbReference type="Proteomes" id="UP000577346">
    <property type="component" value="Unassembled WGS sequence"/>
</dbReference>
<evidence type="ECO:0000313" key="2">
    <source>
        <dbReference type="Proteomes" id="UP000577346"/>
    </source>
</evidence>
<comment type="caution">
    <text evidence="1">The sequence shown here is derived from an EMBL/GenBank/DDBJ whole genome shotgun (WGS) entry which is preliminary data.</text>
</comment>
<dbReference type="GO" id="GO:0016788">
    <property type="term" value="F:hydrolase activity, acting on ester bonds"/>
    <property type="evidence" value="ECO:0007669"/>
    <property type="project" value="UniProtKB-ARBA"/>
</dbReference>
<protein>
    <submittedName>
        <fullName evidence="1">Uncharacterized protein</fullName>
    </submittedName>
</protein>